<dbReference type="InterPro" id="IPR001611">
    <property type="entry name" value="Leu-rich_rpt"/>
</dbReference>
<dbReference type="Pfam" id="PF13516">
    <property type="entry name" value="LRR_6"/>
    <property type="match status" value="5"/>
</dbReference>
<sequence>MTSKSPCPPESNLRGPDACRNMRRIIAEDPLWSLAIVPSLSDLCLQSIVGHFEGNPIFEQLTPVQKDFIQESLSPSLPLSVTANLIGDGVYWRRCCEQRWDLCDVSNYGHSWKRMFLERRLQGIIELFMPDVTDPKTVLEMVPHCRNHVKRLDISQLLPPLKEEVEYGSELTIDNEYDGVSMDHFDFGILLDKLTGLEELHLVYRVQQCGLNFEWKMFEMTARDCESLAKALKSCKTLKLLRLHQSHIEDIKCRMLVKHLLDHPSLRELDFSHNLIGDRGARAIGKLLTRSKLKTLNLCDNNITDPGAKAIAHALSKNSTLLSLNLRLNRLRDEGGQALGEALLSNNTLRHLHLGGNEVTGPTAIALSKVLVQNSTLKSINLSCNNLGEDGGKALEEAMSHKTSITECDLRLTEVDEQIVSFINQMVWANQSLERKQQAQDKKPSVDPSSPSS</sequence>
<evidence type="ECO:0000256" key="1">
    <source>
        <dbReference type="ARBA" id="ARBA00004245"/>
    </source>
</evidence>
<evidence type="ECO:0008006" key="7">
    <source>
        <dbReference type="Google" id="ProtNLM"/>
    </source>
</evidence>
<keyword evidence="3" id="KW-0206">Cytoskeleton</keyword>
<keyword evidence="6" id="KW-1185">Reference proteome</keyword>
<dbReference type="STRING" id="52904.ENSSMAP00000031342"/>
<feature type="region of interest" description="Disordered" evidence="4">
    <location>
        <begin position="434"/>
        <end position="453"/>
    </location>
</feature>
<dbReference type="PANTHER" id="PTHR24107:SF27">
    <property type="entry name" value="DYNEIN REGULATORY COMPLEX SUBUNIT 5"/>
    <property type="match status" value="1"/>
</dbReference>
<name>A0A2U9CUB2_SCOMX</name>
<evidence type="ECO:0000313" key="6">
    <source>
        <dbReference type="Proteomes" id="UP000246464"/>
    </source>
</evidence>
<gene>
    <name evidence="5" type="ORF">SMAX5B_019719</name>
</gene>
<dbReference type="SMART" id="SM00368">
    <property type="entry name" value="LRR_RI"/>
    <property type="match status" value="5"/>
</dbReference>
<evidence type="ECO:0000256" key="4">
    <source>
        <dbReference type="SAM" id="MobiDB-lite"/>
    </source>
</evidence>
<dbReference type="InterPro" id="IPR032675">
    <property type="entry name" value="LRR_dom_sf"/>
</dbReference>
<evidence type="ECO:0000256" key="2">
    <source>
        <dbReference type="ARBA" id="ARBA00022490"/>
    </source>
</evidence>
<dbReference type="Gene3D" id="3.80.10.10">
    <property type="entry name" value="Ribonuclease Inhibitor"/>
    <property type="match status" value="3"/>
</dbReference>
<evidence type="ECO:0000256" key="3">
    <source>
        <dbReference type="ARBA" id="ARBA00023212"/>
    </source>
</evidence>
<dbReference type="AlphaFoldDB" id="A0A2U9CUB2"/>
<keyword evidence="2" id="KW-0963">Cytoplasm</keyword>
<dbReference type="OrthoDB" id="341587at2759"/>
<protein>
    <recommendedName>
        <fullName evidence="7">T-complex-associated testis-expressed protein 1</fullName>
    </recommendedName>
</protein>
<dbReference type="PANTHER" id="PTHR24107">
    <property type="entry name" value="YNEIN REGULATORY COMPLEX SUBUNIT 5"/>
    <property type="match status" value="1"/>
</dbReference>
<dbReference type="GO" id="GO:0007018">
    <property type="term" value="P:microtubule-based movement"/>
    <property type="evidence" value="ECO:0007669"/>
    <property type="project" value="TreeGrafter"/>
</dbReference>
<proteinExistence type="predicted"/>
<dbReference type="Proteomes" id="UP000246464">
    <property type="component" value="Chromosome 20"/>
</dbReference>
<organism evidence="5 6">
    <name type="scientific">Scophthalmus maximus</name>
    <name type="common">Turbot</name>
    <name type="synonym">Psetta maxima</name>
    <dbReference type="NCBI Taxonomy" id="52904"/>
    <lineage>
        <taxon>Eukaryota</taxon>
        <taxon>Metazoa</taxon>
        <taxon>Chordata</taxon>
        <taxon>Craniata</taxon>
        <taxon>Vertebrata</taxon>
        <taxon>Euteleostomi</taxon>
        <taxon>Actinopterygii</taxon>
        <taxon>Neopterygii</taxon>
        <taxon>Teleostei</taxon>
        <taxon>Neoteleostei</taxon>
        <taxon>Acanthomorphata</taxon>
        <taxon>Carangaria</taxon>
        <taxon>Pleuronectiformes</taxon>
        <taxon>Pleuronectoidei</taxon>
        <taxon>Scophthalmidae</taxon>
        <taxon>Scophthalmus</taxon>
    </lineage>
</organism>
<dbReference type="EMBL" id="CP026262">
    <property type="protein sequence ID" value="AWP20207.1"/>
    <property type="molecule type" value="Genomic_DNA"/>
</dbReference>
<reference evidence="5 6" key="1">
    <citation type="submission" date="2017-12" db="EMBL/GenBank/DDBJ databases">
        <title>Integrating genomic resources of turbot (Scophthalmus maximus) in depth evaluation of genetic and physical mapping variation across individuals.</title>
        <authorList>
            <person name="Martinez P."/>
        </authorList>
    </citation>
    <scope>NUCLEOTIDE SEQUENCE [LARGE SCALE GENOMIC DNA]</scope>
</reference>
<evidence type="ECO:0000313" key="5">
    <source>
        <dbReference type="EMBL" id="AWP20207.1"/>
    </source>
</evidence>
<accession>A0A2U9CUB2</accession>
<dbReference type="SUPFAM" id="SSF52047">
    <property type="entry name" value="RNI-like"/>
    <property type="match status" value="1"/>
</dbReference>
<dbReference type="InterPro" id="IPR052410">
    <property type="entry name" value="DRC5"/>
</dbReference>
<comment type="subcellular location">
    <subcellularLocation>
        <location evidence="1">Cytoplasm</location>
        <location evidence="1">Cytoskeleton</location>
    </subcellularLocation>
</comment>
<dbReference type="GO" id="GO:0005856">
    <property type="term" value="C:cytoskeleton"/>
    <property type="evidence" value="ECO:0007669"/>
    <property type="project" value="UniProtKB-SubCell"/>
</dbReference>
<feature type="compositionally biased region" description="Basic and acidic residues" evidence="4">
    <location>
        <begin position="434"/>
        <end position="445"/>
    </location>
</feature>
<dbReference type="OMA" id="PVCHVAR"/>